<evidence type="ECO:0000256" key="2">
    <source>
        <dbReference type="ARBA" id="ARBA00022603"/>
    </source>
</evidence>
<name>A0A5B0KS31_9PROT</name>
<dbReference type="EC" id="2.1.1.72" evidence="1"/>
<dbReference type="InterPro" id="IPR011639">
    <property type="entry name" value="MethylTrfase_TaqI-like_dom"/>
</dbReference>
<dbReference type="PANTHER" id="PTHR33841">
    <property type="entry name" value="DNA METHYLTRANSFERASE YEEA-RELATED"/>
    <property type="match status" value="1"/>
</dbReference>
<evidence type="ECO:0000256" key="4">
    <source>
        <dbReference type="ARBA" id="ARBA00022691"/>
    </source>
</evidence>
<evidence type="ECO:0000256" key="5">
    <source>
        <dbReference type="ARBA" id="ARBA00047942"/>
    </source>
</evidence>
<protein>
    <recommendedName>
        <fullName evidence="1">site-specific DNA-methyltransferase (adenine-specific)</fullName>
        <ecNumber evidence="1">2.1.1.72</ecNumber>
    </recommendedName>
</protein>
<evidence type="ECO:0000256" key="6">
    <source>
        <dbReference type="SAM" id="MobiDB-lite"/>
    </source>
</evidence>
<dbReference type="GO" id="GO:0006304">
    <property type="term" value="P:DNA modification"/>
    <property type="evidence" value="ECO:0007669"/>
    <property type="project" value="InterPro"/>
</dbReference>
<dbReference type="GO" id="GO:0032259">
    <property type="term" value="P:methylation"/>
    <property type="evidence" value="ECO:0007669"/>
    <property type="project" value="UniProtKB-KW"/>
</dbReference>
<proteinExistence type="predicted"/>
<gene>
    <name evidence="8" type="ORF">FH063_006686</name>
</gene>
<dbReference type="SUPFAM" id="SSF53335">
    <property type="entry name" value="S-adenosyl-L-methionine-dependent methyltransferases"/>
    <property type="match status" value="1"/>
</dbReference>
<accession>A0A5B0KS31</accession>
<evidence type="ECO:0000256" key="1">
    <source>
        <dbReference type="ARBA" id="ARBA00011900"/>
    </source>
</evidence>
<evidence type="ECO:0000313" key="9">
    <source>
        <dbReference type="Proteomes" id="UP000325333"/>
    </source>
</evidence>
<keyword evidence="2" id="KW-0489">Methyltransferase</keyword>
<keyword evidence="4" id="KW-0949">S-adenosyl-L-methionine</keyword>
<evidence type="ECO:0000259" key="7">
    <source>
        <dbReference type="Pfam" id="PF07669"/>
    </source>
</evidence>
<dbReference type="Proteomes" id="UP000325333">
    <property type="component" value="Unassembled WGS sequence"/>
</dbReference>
<feature type="domain" description="Type II methyltransferase M.TaqI-like" evidence="7">
    <location>
        <begin position="668"/>
        <end position="930"/>
    </location>
</feature>
<comment type="caution">
    <text evidence="8">The sequence shown here is derived from an EMBL/GenBank/DDBJ whole genome shotgun (WGS) entry which is preliminary data.</text>
</comment>
<dbReference type="PRINTS" id="PR00507">
    <property type="entry name" value="N12N6MTFRASE"/>
</dbReference>
<sequence length="1381" mass="153454">MSDLSHHGEWLTLIDVSGPFLAEPVLKDTFPQGLEGLEPAKKRVVRQAYDEWREALDLEDADMPRIHSAWVDLVLKEVLELDEAGDGDVLKPADKLPDALRFEVPEHGVTLRPDYAVTDSQSNDCPLMLIVIYGPNVSLTEPLAGNGSLASPVERMVELCRATGVRLGLVTNGERWTLVDAPVGAVTSFASWYARLWGQEPVTLQAFANLLGIRRFFVDRSEQLPALLDNSLKFQDEVTDALGEQVRRAVEVLIQALDRADVDRNRTLLEGIEPPELYEASLTVMMRIVFLLSAEERGLLLMGDERYEAHYAVSTLRSQLRAESEEILERRWDAWSRLLAIFRAVYGGIAHDAMRLPALGGSLFDPDRFPFLEGRSKGSRWKTDPAAPLPIDNRTVLYLLDAVQLFQGRTLSYLALDIEQIGYVYEGLLERTVVRAQEVTLDLDATKDAKNPWVSLPELDDAIANGRQAVVDMLKERTGSSLSRIRSDLDKTVEDSATEKLLTACHGDRSLRDRIKPYCHLLRTDRWGYPLIYPKGAFIVTAGAERRETGTHYTPKSFTETIVKDTLEPLVYVGPAEGRAQSDWKLKPPAQLLDLKICDPAMGSGAFLVQVCRWLAERLVESWAESEKAGLVVTSEGELVDDLGAREPLHRDGEERLVLAKRLIAERCLYGVDMNPLAVELAKLSIWLVTLAKGRPFGFLDHNFRCGDSLLGITSLEQLEYLDMAPGLGSAKKLFAATIDEAVSEAIDLRSELRCRPIQDIRDVEEMVRLDDVARHKLEASEVVAHCLVAKALVAAGRNIDTAALAIDIGKVFEGDEATLKAIADDAADELRVDVEEGAKARRPFHWPLEFPEVFCREGSGFDAFVGNPPFLGGQRISGIFGSSYKEYLARSLTLDQAATADLVVFFFLRVYRLVRSGGQIGLLARRSIAEGKNREVGLEQLVKSGVTIRKAYTNISWPGQASVIVHKIHMTKGEWAGQVTINDASVENISAYLDGLDLGTPNRLTENAGRVFQGTILNGDGFKISEDVARDILRGCPNGEKIIFPFIGGNEVNSDPHLKPSCWVINFWDWPKAKAESTGQAFTIVENQVKPERTRRKPNGDFQLRAPLPDRWWQHGEKRPALYHAVGRGHCFLNHPQGWDFSKGPMASVIVISRGVTKYPSFTFLDNKFVFSEKLYVVADERYALFAVLSSDVHAAWAWSQKTSMGGDLYSLSYTTGGIFETFPFPEGFLDNGDQKLEGLGRKFYTARQSYMEATDKGLTKFYNDFHDPSKTDEGLKNLRDLQQEMNETVVQKYGWSGLDVGCGFHGVGYLPEGSNQRFAVSEATRLEILRRLSALNQIRSKAQAESAPAKAKAKAKSKKAASVGALFEDGLFGRDGGEA</sequence>
<dbReference type="Gene3D" id="3.40.50.150">
    <property type="entry name" value="Vaccinia Virus protein VP39"/>
    <property type="match status" value="1"/>
</dbReference>
<dbReference type="EMBL" id="VEWN01000010">
    <property type="protein sequence ID" value="KAA1054430.1"/>
    <property type="molecule type" value="Genomic_DNA"/>
</dbReference>
<dbReference type="Pfam" id="PF07669">
    <property type="entry name" value="Eco57I"/>
    <property type="match status" value="1"/>
</dbReference>
<dbReference type="RefSeq" id="WP_176025352.1">
    <property type="nucleotide sequence ID" value="NZ_VEWN01000010.1"/>
</dbReference>
<reference evidence="8 9" key="1">
    <citation type="submission" date="2019-07" db="EMBL/GenBank/DDBJ databases">
        <title>Genome sequencing of the stress-tolerant strain Azospirillum brasilense Az19.</title>
        <authorList>
            <person name="Maroniche G.A."/>
            <person name="Garcia J.E."/>
            <person name="Pagnussat L."/>
            <person name="Amenta M."/>
            <person name="Creus C.M."/>
        </authorList>
    </citation>
    <scope>NUCLEOTIDE SEQUENCE [LARGE SCALE GENOMIC DNA]</scope>
    <source>
        <strain evidence="8 9">Az19</strain>
    </source>
</reference>
<organism evidence="8 9">
    <name type="scientific">Azospirillum argentinense</name>
    <dbReference type="NCBI Taxonomy" id="2970906"/>
    <lineage>
        <taxon>Bacteria</taxon>
        <taxon>Pseudomonadati</taxon>
        <taxon>Pseudomonadota</taxon>
        <taxon>Alphaproteobacteria</taxon>
        <taxon>Rhodospirillales</taxon>
        <taxon>Azospirillaceae</taxon>
        <taxon>Azospirillum</taxon>
    </lineage>
</organism>
<dbReference type="InterPro" id="IPR029063">
    <property type="entry name" value="SAM-dependent_MTases_sf"/>
</dbReference>
<evidence type="ECO:0000313" key="8">
    <source>
        <dbReference type="EMBL" id="KAA1054430.1"/>
    </source>
</evidence>
<keyword evidence="3" id="KW-0808">Transferase</keyword>
<dbReference type="PANTHER" id="PTHR33841:SF1">
    <property type="entry name" value="DNA METHYLTRANSFERASE A"/>
    <property type="match status" value="1"/>
</dbReference>
<dbReference type="GO" id="GO:0009007">
    <property type="term" value="F:site-specific DNA-methyltransferase (adenine-specific) activity"/>
    <property type="evidence" value="ECO:0007669"/>
    <property type="project" value="UniProtKB-EC"/>
</dbReference>
<dbReference type="InterPro" id="IPR050953">
    <property type="entry name" value="N4_N6_ade-DNA_methylase"/>
</dbReference>
<feature type="region of interest" description="Disordered" evidence="6">
    <location>
        <begin position="1345"/>
        <end position="1364"/>
    </location>
</feature>
<comment type="catalytic activity">
    <reaction evidence="5">
        <text>a 2'-deoxyadenosine in DNA + S-adenosyl-L-methionine = an N(6)-methyl-2'-deoxyadenosine in DNA + S-adenosyl-L-homocysteine + H(+)</text>
        <dbReference type="Rhea" id="RHEA:15197"/>
        <dbReference type="Rhea" id="RHEA-COMP:12418"/>
        <dbReference type="Rhea" id="RHEA-COMP:12419"/>
        <dbReference type="ChEBI" id="CHEBI:15378"/>
        <dbReference type="ChEBI" id="CHEBI:57856"/>
        <dbReference type="ChEBI" id="CHEBI:59789"/>
        <dbReference type="ChEBI" id="CHEBI:90615"/>
        <dbReference type="ChEBI" id="CHEBI:90616"/>
        <dbReference type="EC" id="2.1.1.72"/>
    </reaction>
</comment>
<evidence type="ECO:0000256" key="3">
    <source>
        <dbReference type="ARBA" id="ARBA00022679"/>
    </source>
</evidence>